<reference evidence="1" key="1">
    <citation type="submission" date="2020-03" db="EMBL/GenBank/DDBJ databases">
        <title>The deep terrestrial virosphere.</title>
        <authorList>
            <person name="Holmfeldt K."/>
            <person name="Nilsson E."/>
            <person name="Simone D."/>
            <person name="Lopez-Fernandez M."/>
            <person name="Wu X."/>
            <person name="de Brujin I."/>
            <person name="Lundin D."/>
            <person name="Andersson A."/>
            <person name="Bertilsson S."/>
            <person name="Dopson M."/>
        </authorList>
    </citation>
    <scope>NUCLEOTIDE SEQUENCE</scope>
    <source>
        <strain evidence="1">MM171A00692</strain>
    </source>
</reference>
<dbReference type="EMBL" id="MT143681">
    <property type="protein sequence ID" value="QJB00097.1"/>
    <property type="molecule type" value="Genomic_DNA"/>
</dbReference>
<organism evidence="1">
    <name type="scientific">viral metagenome</name>
    <dbReference type="NCBI Taxonomy" id="1070528"/>
    <lineage>
        <taxon>unclassified sequences</taxon>
        <taxon>metagenomes</taxon>
        <taxon>organismal metagenomes</taxon>
    </lineage>
</organism>
<sequence length="256" mass="27608">MGYPPQNEAYVLRPDIYAIISGNVTLLSRTLTLVSGNTSLLTRTAALVSGNLTLLSGNTSLLTRTAALVSGNLTLLSGNTALLSRTATLVSGNTDLLTNTAAMFHHIHSRSRVYPQDTQLAITLACAATADTWGSWTQIVPINTIDFEYMPAGVVIEGTNAASTYCIQLGFSIVDTDPTTAQIMGERRIKLAEVPIKIEHDYLNFFSDKAPANAKLWGRAKADSGAADEIYISVVVIRHMPITNPIPQLTTWPWST</sequence>
<evidence type="ECO:0000313" key="1">
    <source>
        <dbReference type="EMBL" id="QJB00097.1"/>
    </source>
</evidence>
<dbReference type="AlphaFoldDB" id="A0A6M3LXI3"/>
<gene>
    <name evidence="1" type="ORF">MM171A00692_0002</name>
</gene>
<proteinExistence type="predicted"/>
<protein>
    <submittedName>
        <fullName evidence="1">Uncharacterized protein</fullName>
    </submittedName>
</protein>
<name>A0A6M3LXI3_9ZZZZ</name>
<accession>A0A6M3LXI3</accession>